<evidence type="ECO:0000256" key="4">
    <source>
        <dbReference type="SAM" id="MobiDB-lite"/>
    </source>
</evidence>
<evidence type="ECO:0000256" key="1">
    <source>
        <dbReference type="ARBA" id="ARBA00007177"/>
    </source>
</evidence>
<proteinExistence type="inferred from homology"/>
<keyword evidence="2 3" id="KW-0143">Chaperone</keyword>
<dbReference type="InterPro" id="IPR002669">
    <property type="entry name" value="UreD"/>
</dbReference>
<keyword evidence="3" id="KW-0996">Nickel insertion</keyword>
<accession>A0A8J6YZ72</accession>
<evidence type="ECO:0000256" key="2">
    <source>
        <dbReference type="ARBA" id="ARBA00023186"/>
    </source>
</evidence>
<evidence type="ECO:0000256" key="3">
    <source>
        <dbReference type="HAMAP-Rule" id="MF_01384"/>
    </source>
</evidence>
<protein>
    <recommendedName>
        <fullName evidence="3">Urease accessory protein UreD</fullName>
    </recommendedName>
</protein>
<dbReference type="HAMAP" id="MF_01384">
    <property type="entry name" value="UreD"/>
    <property type="match status" value="1"/>
</dbReference>
<comment type="subunit">
    <text evidence="3">UreD, UreF and UreG form a complex that acts as a GTP-hydrolysis-dependent molecular chaperone, activating the urease apoprotein by helping to assemble the nickel containing metallocenter of UreC. The UreE protein probably delivers the nickel.</text>
</comment>
<dbReference type="Proteomes" id="UP000609121">
    <property type="component" value="Unassembled WGS sequence"/>
</dbReference>
<name>A0A8J6YZ72_9RHOB</name>
<dbReference type="GO" id="GO:0005737">
    <property type="term" value="C:cytoplasm"/>
    <property type="evidence" value="ECO:0007669"/>
    <property type="project" value="UniProtKB-SubCell"/>
</dbReference>
<organism evidence="5 6">
    <name type="scientific">Mangrovicoccus algicola</name>
    <dbReference type="NCBI Taxonomy" id="2771008"/>
    <lineage>
        <taxon>Bacteria</taxon>
        <taxon>Pseudomonadati</taxon>
        <taxon>Pseudomonadota</taxon>
        <taxon>Alphaproteobacteria</taxon>
        <taxon>Rhodobacterales</taxon>
        <taxon>Paracoccaceae</taxon>
        <taxon>Mangrovicoccus</taxon>
    </lineage>
</organism>
<dbReference type="PANTHER" id="PTHR33643">
    <property type="entry name" value="UREASE ACCESSORY PROTEIN D"/>
    <property type="match status" value="1"/>
</dbReference>
<comment type="function">
    <text evidence="3">Required for maturation of urease via the functional incorporation of the urease nickel metallocenter.</text>
</comment>
<dbReference type="AlphaFoldDB" id="A0A8J6YZ72"/>
<keyword evidence="6" id="KW-1185">Reference proteome</keyword>
<dbReference type="EMBL" id="JACVXA010000023">
    <property type="protein sequence ID" value="MBE3638513.1"/>
    <property type="molecule type" value="Genomic_DNA"/>
</dbReference>
<dbReference type="PANTHER" id="PTHR33643:SF1">
    <property type="entry name" value="UREASE ACCESSORY PROTEIN D"/>
    <property type="match status" value="1"/>
</dbReference>
<dbReference type="GO" id="GO:0016151">
    <property type="term" value="F:nickel cation binding"/>
    <property type="evidence" value="ECO:0007669"/>
    <property type="project" value="UniProtKB-UniRule"/>
</dbReference>
<evidence type="ECO:0000313" key="5">
    <source>
        <dbReference type="EMBL" id="MBE3638513.1"/>
    </source>
</evidence>
<reference evidence="5" key="1">
    <citation type="submission" date="2020-09" db="EMBL/GenBank/DDBJ databases">
        <title>A novel bacterium of genus Mangrovicoccus, isolated from South China Sea.</title>
        <authorList>
            <person name="Huang H."/>
            <person name="Mo K."/>
            <person name="Hu Y."/>
        </authorList>
    </citation>
    <scope>NUCLEOTIDE SEQUENCE</scope>
    <source>
        <strain evidence="5">HB182678</strain>
    </source>
</reference>
<evidence type="ECO:0000313" key="6">
    <source>
        <dbReference type="Proteomes" id="UP000609121"/>
    </source>
</evidence>
<feature type="region of interest" description="Disordered" evidence="4">
    <location>
        <begin position="1"/>
        <end position="21"/>
    </location>
</feature>
<dbReference type="Pfam" id="PF01774">
    <property type="entry name" value="UreD"/>
    <property type="match status" value="1"/>
</dbReference>
<gene>
    <name evidence="3" type="primary">ureD</name>
    <name evidence="5" type="ORF">ICN82_09890</name>
</gene>
<comment type="subcellular location">
    <subcellularLocation>
        <location evidence="3">Cytoplasm</location>
    </subcellularLocation>
</comment>
<keyword evidence="3" id="KW-0963">Cytoplasm</keyword>
<comment type="similarity">
    <text evidence="1 3">Belongs to the UreD family.</text>
</comment>
<sequence>MPMLDRTAPGHAQISAQPRRQRVDARAAAGFALRDGRTVLQRLRQQGSAKAMLPRVHRPEPELVFLNTAGGLTGGDRIGFDLDLAPGTHVVATTQTAERAYASLPETGPAAMTVRITAGAGARIDWLPQETILFERAALHRRTEIDLAGDAACLWCESVVLGREAMGETLQTLDFRDTRVIRRDGVPVMAEPLRLTGATLARREAASGLGGARALATIALIAPDAPDLLGRVLPLCATAGVTASASGWDGRLVIRGLAAKPFALRRWMAAVLDELRGRPLPRVWTI</sequence>
<comment type="caution">
    <text evidence="5">The sequence shown here is derived from an EMBL/GenBank/DDBJ whole genome shotgun (WGS) entry which is preliminary data.</text>
</comment>